<dbReference type="EMBL" id="WBMO01000001">
    <property type="protein sequence ID" value="MDV2477040.1"/>
    <property type="molecule type" value="Genomic_DNA"/>
</dbReference>
<organism evidence="1 2">
    <name type="scientific">Rhodococcus zopfii</name>
    <dbReference type="NCBI Taxonomy" id="43772"/>
    <lineage>
        <taxon>Bacteria</taxon>
        <taxon>Bacillati</taxon>
        <taxon>Actinomycetota</taxon>
        <taxon>Actinomycetes</taxon>
        <taxon>Mycobacteriales</taxon>
        <taxon>Nocardiaceae</taxon>
        <taxon>Rhodococcus</taxon>
    </lineage>
</organism>
<keyword evidence="2" id="KW-1185">Reference proteome</keyword>
<evidence type="ECO:0008006" key="3">
    <source>
        <dbReference type="Google" id="ProtNLM"/>
    </source>
</evidence>
<sequence length="244" mass="26526">MTANAMRAAAAHSPVDPAAALDLLTAEIAQQGSRRAVGANLRVLRAALHRAPRPGRTSTQGPVSLRGGAAESNDLIGVFTELVATTLTERQCLELAQVLIGTVTGQGDRARDRAREAGRESILESFELLDSMQVAEVLAPTSRPTRSVAQKRRKAGELIGLPVSARPDYRYPAFQLDRERHRIHPLVRHANRRLDVEHDPYGAASWWLTPVSILDGRSPLEDLEAGELTDIAIDNILDAGRRGM</sequence>
<evidence type="ECO:0000313" key="2">
    <source>
        <dbReference type="Proteomes" id="UP001275440"/>
    </source>
</evidence>
<reference evidence="1 2" key="1">
    <citation type="submission" date="2019-10" db="EMBL/GenBank/DDBJ databases">
        <title>Draft Genome Assembly of Rhodococcus zopfii DSM44189.</title>
        <authorList>
            <person name="Sutton J.M."/>
            <person name="Akob D.M."/>
            <person name="Bushman T.J."/>
        </authorList>
    </citation>
    <scope>NUCLEOTIDE SEQUENCE [LARGE SCALE GENOMIC DNA]</scope>
    <source>
        <strain evidence="1 2">DSM 44189</strain>
    </source>
</reference>
<dbReference type="Proteomes" id="UP001275440">
    <property type="component" value="Unassembled WGS sequence"/>
</dbReference>
<name>A0ABU3WSR7_9NOCA</name>
<proteinExistence type="predicted"/>
<comment type="caution">
    <text evidence="1">The sequence shown here is derived from an EMBL/GenBank/DDBJ whole genome shotgun (WGS) entry which is preliminary data.</text>
</comment>
<evidence type="ECO:0000313" key="1">
    <source>
        <dbReference type="EMBL" id="MDV2477040.1"/>
    </source>
</evidence>
<protein>
    <recommendedName>
        <fullName evidence="3">Antitoxin Xre/MbcA/ParS-like toxin-binding domain-containing protein</fullName>
    </recommendedName>
</protein>
<accession>A0ABU3WSR7</accession>
<gene>
    <name evidence="1" type="ORF">F8M49_19995</name>
</gene>